<dbReference type="Proteomes" id="UP001303046">
    <property type="component" value="Unassembled WGS sequence"/>
</dbReference>
<evidence type="ECO:0000313" key="2">
    <source>
        <dbReference type="EMBL" id="KAK6743658.1"/>
    </source>
</evidence>
<feature type="compositionally biased region" description="Low complexity" evidence="1">
    <location>
        <begin position="230"/>
        <end position="241"/>
    </location>
</feature>
<gene>
    <name evidence="2" type="primary">Necator_chrIII.g11519</name>
    <name evidence="2" type="ORF">RB195_010754</name>
</gene>
<accession>A0ABR1D0L5</accession>
<evidence type="ECO:0000313" key="3">
    <source>
        <dbReference type="Proteomes" id="UP001303046"/>
    </source>
</evidence>
<name>A0ABR1D0L5_NECAM</name>
<feature type="compositionally biased region" description="Polar residues" evidence="1">
    <location>
        <begin position="1"/>
        <end position="12"/>
    </location>
</feature>
<evidence type="ECO:0008006" key="4">
    <source>
        <dbReference type="Google" id="ProtNLM"/>
    </source>
</evidence>
<protein>
    <recommendedName>
        <fullName evidence="4">Endonuclease/exonuclease/phosphatase domain-containing protein</fullName>
    </recommendedName>
</protein>
<keyword evidence="3" id="KW-1185">Reference proteome</keyword>
<evidence type="ECO:0000256" key="1">
    <source>
        <dbReference type="SAM" id="MobiDB-lite"/>
    </source>
</evidence>
<dbReference type="EMBL" id="JAVFWL010000003">
    <property type="protein sequence ID" value="KAK6743658.1"/>
    <property type="molecule type" value="Genomic_DNA"/>
</dbReference>
<organism evidence="2 3">
    <name type="scientific">Necator americanus</name>
    <name type="common">Human hookworm</name>
    <dbReference type="NCBI Taxonomy" id="51031"/>
    <lineage>
        <taxon>Eukaryota</taxon>
        <taxon>Metazoa</taxon>
        <taxon>Ecdysozoa</taxon>
        <taxon>Nematoda</taxon>
        <taxon>Chromadorea</taxon>
        <taxon>Rhabditida</taxon>
        <taxon>Rhabditina</taxon>
        <taxon>Rhabditomorpha</taxon>
        <taxon>Strongyloidea</taxon>
        <taxon>Ancylostomatidae</taxon>
        <taxon>Bunostominae</taxon>
        <taxon>Necator</taxon>
    </lineage>
</organism>
<sequence>MAQNIDSSNNSRPESDVAMKMGPHRLDYLRRLRPTSSYEEESRSFIGPEKSPRRSAFYKVIIGDFNAKVGPKNAGGTSHGTHGLQWNDQGRGFRVHQTTKTIQELQSRSPPLRWTWESPGGGTVIDRPHHRQKRFCRRMSLLYQSSIRDRTIASSEEDFLHAESRESRQVQQENPRTTINWDPSLDVSRLWEDSAMDNIDEEYDRLVKHLMTRKKARVLKQPRDASLKPANASGAARAAGNQELTSSRKACRGEKKDLKGEEQKCGKQQRRKTSAMPPRLPRKTRMTARNPKGTTIHREGEWKIITTLPISHSVPMPPTI</sequence>
<feature type="compositionally biased region" description="Basic and acidic residues" evidence="1">
    <location>
        <begin position="251"/>
        <end position="265"/>
    </location>
</feature>
<reference evidence="2 3" key="1">
    <citation type="submission" date="2023-08" db="EMBL/GenBank/DDBJ databases">
        <title>A Necator americanus chromosomal reference genome.</title>
        <authorList>
            <person name="Ilik V."/>
            <person name="Petrzelkova K.J."/>
            <person name="Pardy F."/>
            <person name="Fuh T."/>
            <person name="Niatou-Singa F.S."/>
            <person name="Gouil Q."/>
            <person name="Baker L."/>
            <person name="Ritchie M.E."/>
            <person name="Jex A.R."/>
            <person name="Gazzola D."/>
            <person name="Li H."/>
            <person name="Toshio Fujiwara R."/>
            <person name="Zhan B."/>
            <person name="Aroian R.V."/>
            <person name="Pafco B."/>
            <person name="Schwarz E.M."/>
        </authorList>
    </citation>
    <scope>NUCLEOTIDE SEQUENCE [LARGE SCALE GENOMIC DNA]</scope>
    <source>
        <strain evidence="2 3">Aroian</strain>
        <tissue evidence="2">Whole animal</tissue>
    </source>
</reference>
<feature type="region of interest" description="Disordered" evidence="1">
    <location>
        <begin position="1"/>
        <end position="25"/>
    </location>
</feature>
<proteinExistence type="predicted"/>
<feature type="region of interest" description="Disordered" evidence="1">
    <location>
        <begin position="102"/>
        <end position="127"/>
    </location>
</feature>
<comment type="caution">
    <text evidence="2">The sequence shown here is derived from an EMBL/GenBank/DDBJ whole genome shotgun (WGS) entry which is preliminary data.</text>
</comment>
<feature type="region of interest" description="Disordered" evidence="1">
    <location>
        <begin position="221"/>
        <end position="295"/>
    </location>
</feature>